<name>A0ABQ9WPV0_9EUKA</name>
<organism evidence="1 2">
    <name type="scientific">Blattamonas nauphoetae</name>
    <dbReference type="NCBI Taxonomy" id="2049346"/>
    <lineage>
        <taxon>Eukaryota</taxon>
        <taxon>Metamonada</taxon>
        <taxon>Preaxostyla</taxon>
        <taxon>Oxymonadida</taxon>
        <taxon>Blattamonas</taxon>
    </lineage>
</organism>
<keyword evidence="2" id="KW-1185">Reference proteome</keyword>
<sequence>MTRFIIQGSTHSPSNHLRLGSLAVFIQPQPESGKHQFTSLHQPCRCIVFSPHPEIQNVPICLLLPHRVRIYFSIHQPSVFCTLPMCLPFSSHESTSQSDVSIPGVLSHPTTLLLEQNMNNREQCKSVTILRLVRMEDVADTVEGRLLTDRKGDWGGGVVSNWMMLRNLVGLNDGQFGWMTTVASQVPAWSTPASDGFSCLIGDDTEFHLKLDIAHDCFLTHNERMNSESKGMIAVGTTISTSPGSLCPDCCPFLNWDEKQLESEVEKADIFRSLVVTVMSQPALNVSVEAKAVKFLESVIPHGRKSADAFLGNFGLTTDYSLASFTQSIGVLLSSTSRVIATTTMEMIKQSWTKVLGRVRSLEP</sequence>
<dbReference type="Proteomes" id="UP001281761">
    <property type="component" value="Unassembled WGS sequence"/>
</dbReference>
<accession>A0ABQ9WPV0</accession>
<evidence type="ECO:0000313" key="1">
    <source>
        <dbReference type="EMBL" id="KAK2941512.1"/>
    </source>
</evidence>
<protein>
    <submittedName>
        <fullName evidence="1">Uncharacterized protein</fullName>
    </submittedName>
</protein>
<evidence type="ECO:0000313" key="2">
    <source>
        <dbReference type="Proteomes" id="UP001281761"/>
    </source>
</evidence>
<proteinExistence type="predicted"/>
<gene>
    <name evidence="1" type="ORF">BLNAU_23585</name>
</gene>
<dbReference type="EMBL" id="JARBJD010000495">
    <property type="protein sequence ID" value="KAK2941512.1"/>
    <property type="molecule type" value="Genomic_DNA"/>
</dbReference>
<comment type="caution">
    <text evidence="1">The sequence shown here is derived from an EMBL/GenBank/DDBJ whole genome shotgun (WGS) entry which is preliminary data.</text>
</comment>
<reference evidence="1 2" key="1">
    <citation type="journal article" date="2022" name="bioRxiv">
        <title>Genomics of Preaxostyla Flagellates Illuminates Evolutionary Transitions and the Path Towards Mitochondrial Loss.</title>
        <authorList>
            <person name="Novak L.V.F."/>
            <person name="Treitli S.C."/>
            <person name="Pyrih J."/>
            <person name="Halakuc P."/>
            <person name="Pipaliya S.V."/>
            <person name="Vacek V."/>
            <person name="Brzon O."/>
            <person name="Soukal P."/>
            <person name="Eme L."/>
            <person name="Dacks J.B."/>
            <person name="Karnkowska A."/>
            <person name="Elias M."/>
            <person name="Hampl V."/>
        </authorList>
    </citation>
    <scope>NUCLEOTIDE SEQUENCE [LARGE SCALE GENOMIC DNA]</scope>
    <source>
        <strain evidence="1">NAU3</strain>
        <tissue evidence="1">Gut</tissue>
    </source>
</reference>